<evidence type="ECO:0000313" key="13">
    <source>
        <dbReference type="Proteomes" id="UP000321721"/>
    </source>
</evidence>
<evidence type="ECO:0000256" key="9">
    <source>
        <dbReference type="PROSITE-ProRule" id="PRU00277"/>
    </source>
</evidence>
<evidence type="ECO:0000256" key="1">
    <source>
        <dbReference type="ARBA" id="ARBA00000971"/>
    </source>
</evidence>
<accession>A0A5C6RVQ8</accession>
<dbReference type="Proteomes" id="UP000321721">
    <property type="component" value="Unassembled WGS sequence"/>
</dbReference>
<evidence type="ECO:0000256" key="4">
    <source>
        <dbReference type="ARBA" id="ARBA00022490"/>
    </source>
</evidence>
<reference evidence="12 13" key="1">
    <citation type="submission" date="2019-08" db="EMBL/GenBank/DDBJ databases">
        <title>Genome of Vicingus serpentipes NCIMB 15042.</title>
        <authorList>
            <person name="Bowman J.P."/>
        </authorList>
    </citation>
    <scope>NUCLEOTIDE SEQUENCE [LARGE SCALE GENOMIC DNA]</scope>
    <source>
        <strain evidence="12 13">NCIMB 15042</strain>
    </source>
</reference>
<feature type="domain" description="PPIase FKBP-type" evidence="11">
    <location>
        <begin position="6"/>
        <end position="84"/>
    </location>
</feature>
<dbReference type="InterPro" id="IPR001179">
    <property type="entry name" value="PPIase_FKBP_dom"/>
</dbReference>
<dbReference type="SUPFAM" id="SSF54534">
    <property type="entry name" value="FKBP-like"/>
    <property type="match status" value="1"/>
</dbReference>
<dbReference type="Pfam" id="PF00254">
    <property type="entry name" value="FKBP_C"/>
    <property type="match status" value="1"/>
</dbReference>
<dbReference type="EC" id="5.2.1.8" evidence="10"/>
<evidence type="ECO:0000259" key="11">
    <source>
        <dbReference type="PROSITE" id="PS50059"/>
    </source>
</evidence>
<sequence length="167" mass="18099">MNDIKNKVISVNYNLFKDTAEGEMIESTEGKAPLTFLSGMGQMIPDFENNVVNLSVGDTFSFGIKAENAYGSKTDEAIMDLPQDIFMQDGKLVDDVQPGNMLPLQDQNGGVVPAVVVKINETTVTMDLNHPLADQDLHFTGNVVEVREATADEVSHGHVHGEGGVQH</sequence>
<protein>
    <recommendedName>
        <fullName evidence="10">Peptidyl-prolyl cis-trans isomerase</fullName>
        <ecNumber evidence="10">5.2.1.8</ecNumber>
    </recommendedName>
</protein>
<comment type="function">
    <text evidence="8">Also involved in hydrogenase metallocenter assembly, probably by participating in the nickel insertion step. This function in hydrogenase biosynthesis requires chaperone activity and the presence of the metal-binding domain, but not PPIase activity.</text>
</comment>
<keyword evidence="6" id="KW-0143">Chaperone</keyword>
<dbReference type="AlphaFoldDB" id="A0A5C6RVQ8"/>
<evidence type="ECO:0000313" key="12">
    <source>
        <dbReference type="EMBL" id="TXB66626.1"/>
    </source>
</evidence>
<dbReference type="GO" id="GO:0005737">
    <property type="term" value="C:cytoplasm"/>
    <property type="evidence" value="ECO:0007669"/>
    <property type="project" value="UniProtKB-SubCell"/>
</dbReference>
<evidence type="ECO:0000256" key="8">
    <source>
        <dbReference type="ARBA" id="ARBA00037071"/>
    </source>
</evidence>
<dbReference type="PANTHER" id="PTHR47861">
    <property type="entry name" value="FKBP-TYPE PEPTIDYL-PROLYL CIS-TRANS ISOMERASE SLYD"/>
    <property type="match status" value="1"/>
</dbReference>
<dbReference type="GO" id="GO:0042026">
    <property type="term" value="P:protein refolding"/>
    <property type="evidence" value="ECO:0007669"/>
    <property type="project" value="UniProtKB-ARBA"/>
</dbReference>
<evidence type="ECO:0000256" key="7">
    <source>
        <dbReference type="ARBA" id="ARBA00023235"/>
    </source>
</evidence>
<dbReference type="GO" id="GO:0003755">
    <property type="term" value="F:peptidyl-prolyl cis-trans isomerase activity"/>
    <property type="evidence" value="ECO:0007669"/>
    <property type="project" value="UniProtKB-UniRule"/>
</dbReference>
<dbReference type="InterPro" id="IPR046357">
    <property type="entry name" value="PPIase_dom_sf"/>
</dbReference>
<evidence type="ECO:0000256" key="2">
    <source>
        <dbReference type="ARBA" id="ARBA00004496"/>
    </source>
</evidence>
<dbReference type="PANTHER" id="PTHR47861:SF3">
    <property type="entry name" value="FKBP-TYPE PEPTIDYL-PROLYL CIS-TRANS ISOMERASE SLYD"/>
    <property type="match status" value="1"/>
</dbReference>
<comment type="catalytic activity">
    <reaction evidence="1 9 10">
        <text>[protein]-peptidylproline (omega=180) = [protein]-peptidylproline (omega=0)</text>
        <dbReference type="Rhea" id="RHEA:16237"/>
        <dbReference type="Rhea" id="RHEA-COMP:10747"/>
        <dbReference type="Rhea" id="RHEA-COMP:10748"/>
        <dbReference type="ChEBI" id="CHEBI:83833"/>
        <dbReference type="ChEBI" id="CHEBI:83834"/>
        <dbReference type="EC" id="5.2.1.8"/>
    </reaction>
</comment>
<evidence type="ECO:0000256" key="10">
    <source>
        <dbReference type="RuleBase" id="RU003915"/>
    </source>
</evidence>
<keyword evidence="13" id="KW-1185">Reference proteome</keyword>
<evidence type="ECO:0000256" key="3">
    <source>
        <dbReference type="ARBA" id="ARBA00006577"/>
    </source>
</evidence>
<dbReference type="Gene3D" id="3.10.50.40">
    <property type="match status" value="1"/>
</dbReference>
<keyword evidence="4" id="KW-0963">Cytoplasm</keyword>
<organism evidence="12 13">
    <name type="scientific">Vicingus serpentipes</name>
    <dbReference type="NCBI Taxonomy" id="1926625"/>
    <lineage>
        <taxon>Bacteria</taxon>
        <taxon>Pseudomonadati</taxon>
        <taxon>Bacteroidota</taxon>
        <taxon>Flavobacteriia</taxon>
        <taxon>Flavobacteriales</taxon>
        <taxon>Vicingaceae</taxon>
        <taxon>Vicingus</taxon>
    </lineage>
</organism>
<dbReference type="PROSITE" id="PS50059">
    <property type="entry name" value="FKBP_PPIASE"/>
    <property type="match status" value="1"/>
</dbReference>
<comment type="caution">
    <text evidence="12">The sequence shown here is derived from an EMBL/GenBank/DDBJ whole genome shotgun (WGS) entry which is preliminary data.</text>
</comment>
<evidence type="ECO:0000256" key="6">
    <source>
        <dbReference type="ARBA" id="ARBA00023186"/>
    </source>
</evidence>
<evidence type="ECO:0000256" key="5">
    <source>
        <dbReference type="ARBA" id="ARBA00023110"/>
    </source>
</evidence>
<dbReference type="OrthoDB" id="9808891at2"/>
<comment type="similarity">
    <text evidence="3 10">Belongs to the FKBP-type PPIase family.</text>
</comment>
<keyword evidence="7 9" id="KW-0413">Isomerase</keyword>
<comment type="subcellular location">
    <subcellularLocation>
        <location evidence="2">Cytoplasm</location>
    </subcellularLocation>
</comment>
<dbReference type="EMBL" id="VOOS01000001">
    <property type="protein sequence ID" value="TXB66626.1"/>
    <property type="molecule type" value="Genomic_DNA"/>
</dbReference>
<gene>
    <name evidence="12" type="ORF">FRY74_00130</name>
</gene>
<keyword evidence="5 9" id="KW-0697">Rotamase</keyword>
<name>A0A5C6RVQ8_9FLAO</name>
<dbReference type="RefSeq" id="WP_147097435.1">
    <property type="nucleotide sequence ID" value="NZ_VOOS01000001.1"/>
</dbReference>
<proteinExistence type="inferred from homology"/>